<name>A0A0M0L929_9BACI</name>
<evidence type="ECO:0000313" key="3">
    <source>
        <dbReference type="Proteomes" id="UP000037558"/>
    </source>
</evidence>
<reference evidence="3" key="1">
    <citation type="submission" date="2015-08" db="EMBL/GenBank/DDBJ databases">
        <title>Fjat-14210 dsm16467.</title>
        <authorList>
            <person name="Liu B."/>
            <person name="Wang J."/>
            <person name="Zhu Y."/>
            <person name="Liu G."/>
            <person name="Chen Q."/>
            <person name="Chen Z."/>
            <person name="Lan J."/>
            <person name="Che J."/>
            <person name="Ge C."/>
            <person name="Shi H."/>
            <person name="Pan Z."/>
            <person name="Liu X."/>
        </authorList>
    </citation>
    <scope>NUCLEOTIDE SEQUENCE [LARGE SCALE GENOMIC DNA]</scope>
    <source>
        <strain evidence="3">DSM 16467</strain>
    </source>
</reference>
<evidence type="ECO:0000313" key="2">
    <source>
        <dbReference type="EMBL" id="KOO47168.1"/>
    </source>
</evidence>
<accession>A0A0M0L929</accession>
<feature type="signal peptide" evidence="1">
    <location>
        <begin position="1"/>
        <end position="24"/>
    </location>
</feature>
<gene>
    <name evidence="2" type="ORF">AMD01_06695</name>
</gene>
<comment type="caution">
    <text evidence="2">The sequence shown here is derived from an EMBL/GenBank/DDBJ whole genome shotgun (WGS) entry which is preliminary data.</text>
</comment>
<sequence length="238" mass="26098">MKRLISFLVLILGFGYIFTPSAAASVVKDSDEEVSKVFTDFIDQAYNNLDGLTVLDSKGYDMTQGFINYASQYYSINDYKSIQDKIVNDDLSISVTNQTEMSAKQYKELGIKSLVGIKGENVSKIFYHRATDATKTFTKEWTVTLTGSFSYQTSPPFNVTSVSGPRVTLSNANFGAMFSPALEGLFTRNSHSSTSATFYTNYSMRAVLGVSVGSLPIGLNCNFGSHTDTFSAHPSVLQ</sequence>
<proteinExistence type="predicted"/>
<dbReference type="OrthoDB" id="2969082at2"/>
<dbReference type="PATRIC" id="fig|284581.3.peg.230"/>
<dbReference type="RefSeq" id="WP_053400644.1">
    <property type="nucleotide sequence ID" value="NZ_LILC01000009.1"/>
</dbReference>
<keyword evidence="3" id="KW-1185">Reference proteome</keyword>
<evidence type="ECO:0000256" key="1">
    <source>
        <dbReference type="SAM" id="SignalP"/>
    </source>
</evidence>
<organism evidence="2 3">
    <name type="scientific">Priestia koreensis</name>
    <dbReference type="NCBI Taxonomy" id="284581"/>
    <lineage>
        <taxon>Bacteria</taxon>
        <taxon>Bacillati</taxon>
        <taxon>Bacillota</taxon>
        <taxon>Bacilli</taxon>
        <taxon>Bacillales</taxon>
        <taxon>Bacillaceae</taxon>
        <taxon>Priestia</taxon>
    </lineage>
</organism>
<feature type="chain" id="PRO_5038532508" evidence="1">
    <location>
        <begin position="25"/>
        <end position="238"/>
    </location>
</feature>
<dbReference type="Proteomes" id="UP000037558">
    <property type="component" value="Unassembled WGS sequence"/>
</dbReference>
<dbReference type="EMBL" id="LILC01000009">
    <property type="protein sequence ID" value="KOO47168.1"/>
    <property type="molecule type" value="Genomic_DNA"/>
</dbReference>
<protein>
    <submittedName>
        <fullName evidence="2">Uncharacterized protein</fullName>
    </submittedName>
</protein>
<keyword evidence="1" id="KW-0732">Signal</keyword>
<dbReference type="AlphaFoldDB" id="A0A0M0L929"/>